<organism evidence="1 2">
    <name type="scientific">Candidatus Accumulibacter phosphatis</name>
    <dbReference type="NCBI Taxonomy" id="327160"/>
    <lineage>
        <taxon>Bacteria</taxon>
        <taxon>Pseudomonadati</taxon>
        <taxon>Pseudomonadota</taxon>
        <taxon>Betaproteobacteria</taxon>
        <taxon>Candidatus Accumulibacter</taxon>
    </lineage>
</organism>
<sequence>MRTMLDALVTGEALKLIHQCRNADAIDHFPSLQVGTRNVCAKVHPELADDIDQVCGLLGISKRRWLEAAFVEALDKTKAILQAEGVWEELGNRQPVTEPENVDLGGDAA</sequence>
<dbReference type="EMBL" id="JDVG02000624">
    <property type="protein sequence ID" value="KFB70930.1"/>
    <property type="molecule type" value="Genomic_DNA"/>
</dbReference>
<protein>
    <submittedName>
        <fullName evidence="1">Uncharacterized protein</fullName>
    </submittedName>
</protein>
<comment type="caution">
    <text evidence="1">The sequence shown here is derived from an EMBL/GenBank/DDBJ whole genome shotgun (WGS) entry which is preliminary data.</text>
</comment>
<gene>
    <name evidence="1" type="ORF">AW09_003955</name>
</gene>
<proteinExistence type="predicted"/>
<name>A0A080LTK3_9PROT</name>
<evidence type="ECO:0000313" key="1">
    <source>
        <dbReference type="EMBL" id="KFB70930.1"/>
    </source>
</evidence>
<dbReference type="AlphaFoldDB" id="A0A080LTK3"/>
<dbReference type="Proteomes" id="UP000020077">
    <property type="component" value="Unassembled WGS sequence"/>
</dbReference>
<accession>A0A080LTK3</accession>
<reference evidence="1 2" key="1">
    <citation type="submission" date="2014-02" db="EMBL/GenBank/DDBJ databases">
        <title>Expanding our view of genomic diversity in Candidatus Accumulibacter clades.</title>
        <authorList>
            <person name="Skennerton C.T."/>
            <person name="Barr J.J."/>
            <person name="Slater F.R."/>
            <person name="Bond P.L."/>
            <person name="Tyson G.W."/>
        </authorList>
    </citation>
    <scope>NUCLEOTIDE SEQUENCE [LARGE SCALE GENOMIC DNA]</scope>
    <source>
        <strain evidence="2">BA-91</strain>
    </source>
</reference>
<evidence type="ECO:0000313" key="2">
    <source>
        <dbReference type="Proteomes" id="UP000020077"/>
    </source>
</evidence>